<feature type="region of interest" description="Disordered" evidence="3">
    <location>
        <begin position="1169"/>
        <end position="1213"/>
    </location>
</feature>
<name>A0A9N9F198_9GLOM</name>
<dbReference type="PROSITE" id="PS50011">
    <property type="entry name" value="PROTEIN_KINASE_DOM"/>
    <property type="match status" value="1"/>
</dbReference>
<feature type="compositionally biased region" description="Basic and acidic residues" evidence="3">
    <location>
        <begin position="301"/>
        <end position="322"/>
    </location>
</feature>
<feature type="compositionally biased region" description="Polar residues" evidence="3">
    <location>
        <begin position="105"/>
        <end position="120"/>
    </location>
</feature>
<dbReference type="EMBL" id="CAJVPK010000388">
    <property type="protein sequence ID" value="CAG8503191.1"/>
    <property type="molecule type" value="Genomic_DNA"/>
</dbReference>
<evidence type="ECO:0000256" key="3">
    <source>
        <dbReference type="SAM" id="MobiDB-lite"/>
    </source>
</evidence>
<evidence type="ECO:0000313" key="5">
    <source>
        <dbReference type="EMBL" id="CAG8503191.1"/>
    </source>
</evidence>
<feature type="compositionally biased region" description="Basic and acidic residues" evidence="3">
    <location>
        <begin position="1181"/>
        <end position="1206"/>
    </location>
</feature>
<accession>A0A9N9F198</accession>
<dbReference type="PANTHER" id="PTHR44329">
    <property type="entry name" value="SERINE/THREONINE-PROTEIN KINASE TNNI3K-RELATED"/>
    <property type="match status" value="1"/>
</dbReference>
<feature type="region of interest" description="Disordered" evidence="3">
    <location>
        <begin position="54"/>
        <end position="123"/>
    </location>
</feature>
<dbReference type="SUPFAM" id="SSF56112">
    <property type="entry name" value="Protein kinase-like (PK-like)"/>
    <property type="match status" value="1"/>
</dbReference>
<dbReference type="Gene3D" id="1.25.40.20">
    <property type="entry name" value="Ankyrin repeat-containing domain"/>
    <property type="match status" value="1"/>
</dbReference>
<dbReference type="InterPro" id="IPR000719">
    <property type="entry name" value="Prot_kinase_dom"/>
</dbReference>
<dbReference type="InterPro" id="IPR036770">
    <property type="entry name" value="Ankyrin_rpt-contain_sf"/>
</dbReference>
<dbReference type="GO" id="GO:0005524">
    <property type="term" value="F:ATP binding"/>
    <property type="evidence" value="ECO:0007669"/>
    <property type="project" value="UniProtKB-KW"/>
</dbReference>
<comment type="caution">
    <text evidence="5">The sequence shown here is derived from an EMBL/GenBank/DDBJ whole genome shotgun (WGS) entry which is preliminary data.</text>
</comment>
<feature type="compositionally biased region" description="Acidic residues" evidence="3">
    <location>
        <begin position="443"/>
        <end position="458"/>
    </location>
</feature>
<keyword evidence="1" id="KW-0547">Nucleotide-binding</keyword>
<dbReference type="SUPFAM" id="SSF48403">
    <property type="entry name" value="Ankyrin repeat"/>
    <property type="match status" value="1"/>
</dbReference>
<feature type="compositionally biased region" description="Acidic residues" evidence="3">
    <location>
        <begin position="487"/>
        <end position="499"/>
    </location>
</feature>
<evidence type="ECO:0000259" key="4">
    <source>
        <dbReference type="PROSITE" id="PS50011"/>
    </source>
</evidence>
<keyword evidence="6" id="KW-1185">Reference proteome</keyword>
<dbReference type="PANTHER" id="PTHR44329:SF298">
    <property type="entry name" value="MIXED LINEAGE KINASE DOMAIN-LIKE PROTEIN"/>
    <property type="match status" value="1"/>
</dbReference>
<dbReference type="Proteomes" id="UP000789706">
    <property type="component" value="Unassembled WGS sequence"/>
</dbReference>
<feature type="region of interest" description="Disordered" evidence="3">
    <location>
        <begin position="301"/>
        <end position="331"/>
    </location>
</feature>
<dbReference type="InterPro" id="IPR011009">
    <property type="entry name" value="Kinase-like_dom_sf"/>
</dbReference>
<dbReference type="InterPro" id="IPR051681">
    <property type="entry name" value="Ser/Thr_Kinases-Pseudokinases"/>
</dbReference>
<feature type="region of interest" description="Disordered" evidence="3">
    <location>
        <begin position="908"/>
        <end position="994"/>
    </location>
</feature>
<feature type="compositionally biased region" description="Polar residues" evidence="3">
    <location>
        <begin position="953"/>
        <end position="994"/>
    </location>
</feature>
<gene>
    <name evidence="5" type="ORF">DEBURN_LOCUS4785</name>
</gene>
<keyword evidence="2" id="KW-0067">ATP-binding</keyword>
<feature type="compositionally biased region" description="Low complexity" evidence="3">
    <location>
        <begin position="82"/>
        <end position="97"/>
    </location>
</feature>
<dbReference type="Pfam" id="PF00069">
    <property type="entry name" value="Pkinase"/>
    <property type="match status" value="1"/>
</dbReference>
<feature type="region of interest" description="Disordered" evidence="3">
    <location>
        <begin position="443"/>
        <end position="501"/>
    </location>
</feature>
<dbReference type="AlphaFoldDB" id="A0A9N9F198"/>
<feature type="compositionally biased region" description="Low complexity" evidence="3">
    <location>
        <begin position="922"/>
        <end position="952"/>
    </location>
</feature>
<feature type="domain" description="Protein kinase" evidence="4">
    <location>
        <begin position="1"/>
        <end position="386"/>
    </location>
</feature>
<protein>
    <submittedName>
        <fullName evidence="5">5058_t:CDS:1</fullName>
    </submittedName>
</protein>
<proteinExistence type="predicted"/>
<organism evidence="5 6">
    <name type="scientific">Diversispora eburnea</name>
    <dbReference type="NCBI Taxonomy" id="1213867"/>
    <lineage>
        <taxon>Eukaryota</taxon>
        <taxon>Fungi</taxon>
        <taxon>Fungi incertae sedis</taxon>
        <taxon>Mucoromycota</taxon>
        <taxon>Glomeromycotina</taxon>
        <taxon>Glomeromycetes</taxon>
        <taxon>Diversisporales</taxon>
        <taxon>Diversisporaceae</taxon>
        <taxon>Diversispora</taxon>
    </lineage>
</organism>
<dbReference type="OrthoDB" id="1668230at2759"/>
<sequence length="1213" mass="138911">MATFRVDIFECVTSEKEEKEKIVIFAHRIAFLAANGFRLYRAFADAYYPPQRRTHCAKSKNSSKSSEHSISPSTLPQKSNTHHTIISSSSNIPSPSSGHIFSPISHHTNNSFTSQNTNGKSRQKWLDEMVQQRRLKFIPYEEFEDERIEEKSESGITSFIKTVQWKKMRKRVVVKELEYVEDLSEETREAFVNEHSRNILFQQSYPKLSDFGICSHVFYSSVIYAHTEPRFIPYTDPQYLREPNIYTKNTKSDIYSLGVILWEISSGRIPFSSYSNRNNYNDNDRMGIQMIGGGIGEKISLERERSSERSNKSYTGKDKRSISSDNTSNTLERSEELINRILKGVREQAVKDTPNGYYGIYNKCWQTEPNIRPTIEVVIKELNILLENNGKLMKKMSRGGEWGIRFGEFDKGKIIEIVETTGNSLDSDDNILQEILNEENEVINEEGDVINEEDEVINEDNKPKLNAKNKPLESMNSRKDNESMSESSEEGDNELDDENLPSGWTLINSVDYDDFDNYDDLPMNGTNTFDNVNVIHPVIRDDDSIKDQTNKYVYGNRCKMLFNNNRWTLQSQKCFAAYHARVGDFEGIRWHVKNDGKEILDNVQEISGPRNSYRRPLEALVIEATMYCPAHILLPTYTYLLNLGANIHSIDSYTSGTCINFLACNTSLLSDLIPRSSSSNGYYFKQCLKFLLAKGLDINSQTITGDTLLNSLIFKWHPYLTPDIIEFVIQNGANPNLANNRIGTPLGYTLLATRFDDNSGPFKKVYKILKILIENGGNINQETVIPGRKLKNLLWILVDININLKIDEQKKILELLLKWGIDVGKLNEREQESGIFGNELFNENKENNEENNDIVEMITDDEKYIDDNELLLYDDPIETTSSDEFVTGSGVGGFGRIEDENILEIKSQHARTDSNISRLARTDSSSSTNFKSSSNSSKPTTMTTMNTRKSPTSLKFITPDTQNSTPKYISTKDNSKSYSKPRSTTLKFPSSPVKQTSKLTAQDIPLSILKPYLRTSSQSTISPTSPTSDYTSSNFLIEQNIQNIPEIKTSFIPNKPLNVLVYAVQLNRYDMVKILLERIYELSERESILAALKECGVTNQEKITGSERINIIPGFLRRRGSHNGYSGHSEIKNYLLTWIDNNEKRKRVLLRSEKAQLKWKRKNENEHQWEHQWQQQLSKGKITDHEEQRKSLDDERQPEIKVDIKGKSKSVIN</sequence>
<evidence type="ECO:0000256" key="2">
    <source>
        <dbReference type="ARBA" id="ARBA00022840"/>
    </source>
</evidence>
<dbReference type="GO" id="GO:0004674">
    <property type="term" value="F:protein serine/threonine kinase activity"/>
    <property type="evidence" value="ECO:0007669"/>
    <property type="project" value="TreeGrafter"/>
</dbReference>
<reference evidence="5" key="1">
    <citation type="submission" date="2021-06" db="EMBL/GenBank/DDBJ databases">
        <authorList>
            <person name="Kallberg Y."/>
            <person name="Tangrot J."/>
            <person name="Rosling A."/>
        </authorList>
    </citation>
    <scope>NUCLEOTIDE SEQUENCE</scope>
    <source>
        <strain evidence="5">AZ414A</strain>
    </source>
</reference>
<evidence type="ECO:0000256" key="1">
    <source>
        <dbReference type="ARBA" id="ARBA00022741"/>
    </source>
</evidence>
<evidence type="ECO:0000313" key="6">
    <source>
        <dbReference type="Proteomes" id="UP000789706"/>
    </source>
</evidence>
<dbReference type="Gene3D" id="1.10.510.10">
    <property type="entry name" value="Transferase(Phosphotransferase) domain 1"/>
    <property type="match status" value="1"/>
</dbReference>
<feature type="compositionally biased region" description="Low complexity" evidence="3">
    <location>
        <begin position="59"/>
        <end position="73"/>
    </location>
</feature>